<feature type="transmembrane region" description="Helical" evidence="8">
    <location>
        <begin position="240"/>
        <end position="262"/>
    </location>
</feature>
<feature type="transmembrane region" description="Helical" evidence="8">
    <location>
        <begin position="488"/>
        <end position="510"/>
    </location>
</feature>
<evidence type="ECO:0000256" key="1">
    <source>
        <dbReference type="ARBA" id="ARBA00004141"/>
    </source>
</evidence>
<dbReference type="EMBL" id="CCBQ010000012">
    <property type="protein sequence ID" value="CDO92299.1"/>
    <property type="molecule type" value="Genomic_DNA"/>
</dbReference>
<organism evidence="10 11">
    <name type="scientific">Kluyveromyces dobzhanskii CBS 2104</name>
    <dbReference type="NCBI Taxonomy" id="1427455"/>
    <lineage>
        <taxon>Eukaryota</taxon>
        <taxon>Fungi</taxon>
        <taxon>Dikarya</taxon>
        <taxon>Ascomycota</taxon>
        <taxon>Saccharomycotina</taxon>
        <taxon>Saccharomycetes</taxon>
        <taxon>Saccharomycetales</taxon>
        <taxon>Saccharomycetaceae</taxon>
        <taxon>Kluyveromyces</taxon>
    </lineage>
</organism>
<evidence type="ECO:0000256" key="7">
    <source>
        <dbReference type="SAM" id="MobiDB-lite"/>
    </source>
</evidence>
<feature type="domain" description="Major facilitator superfamily (MFS) profile" evidence="9">
    <location>
        <begin position="112"/>
        <end position="648"/>
    </location>
</feature>
<gene>
    <name evidence="10" type="ORF">KLDO_g619</name>
</gene>
<feature type="transmembrane region" description="Helical" evidence="8">
    <location>
        <begin position="178"/>
        <end position="195"/>
    </location>
</feature>
<keyword evidence="3 8" id="KW-0812">Transmembrane</keyword>
<comment type="subcellular location">
    <subcellularLocation>
        <location evidence="1">Membrane</location>
        <topology evidence="1">Multi-pass membrane protein</topology>
    </subcellularLocation>
</comment>
<evidence type="ECO:0000313" key="11">
    <source>
        <dbReference type="Proteomes" id="UP000031516"/>
    </source>
</evidence>
<feature type="transmembrane region" description="Helical" evidence="8">
    <location>
        <begin position="623"/>
        <end position="643"/>
    </location>
</feature>
<keyword evidence="11" id="KW-1185">Reference proteome</keyword>
<feature type="region of interest" description="Disordered" evidence="7">
    <location>
        <begin position="312"/>
        <end position="340"/>
    </location>
</feature>
<evidence type="ECO:0000256" key="3">
    <source>
        <dbReference type="ARBA" id="ARBA00022692"/>
    </source>
</evidence>
<dbReference type="OrthoDB" id="3936150at2759"/>
<dbReference type="AlphaFoldDB" id="A0A0A8L291"/>
<dbReference type="Gene3D" id="1.20.1250.20">
    <property type="entry name" value="MFS general substrate transporter like domains"/>
    <property type="match status" value="1"/>
</dbReference>
<dbReference type="GO" id="GO:0010509">
    <property type="term" value="P:intracellular polyamine homeostasis"/>
    <property type="evidence" value="ECO:0007669"/>
    <property type="project" value="TreeGrafter"/>
</dbReference>
<dbReference type="Pfam" id="PF07690">
    <property type="entry name" value="MFS_1"/>
    <property type="match status" value="1"/>
</dbReference>
<name>A0A0A8L291_9SACH</name>
<feature type="transmembrane region" description="Helical" evidence="8">
    <location>
        <begin position="111"/>
        <end position="134"/>
    </location>
</feature>
<dbReference type="SUPFAM" id="SSF103473">
    <property type="entry name" value="MFS general substrate transporter"/>
    <property type="match status" value="1"/>
</dbReference>
<feature type="transmembrane region" description="Helical" evidence="8">
    <location>
        <begin position="596"/>
        <end position="617"/>
    </location>
</feature>
<dbReference type="InterPro" id="IPR020846">
    <property type="entry name" value="MFS_dom"/>
</dbReference>
<reference evidence="10 11" key="1">
    <citation type="submission" date="2014-03" db="EMBL/GenBank/DDBJ databases">
        <title>The genome of Kluyveromyces dobzhanskii.</title>
        <authorList>
            <person name="Nystedt B."/>
            <person name="Astrom S."/>
        </authorList>
    </citation>
    <scope>NUCLEOTIDE SEQUENCE [LARGE SCALE GENOMIC DNA]</scope>
    <source>
        <strain evidence="10 11">CBS 2104</strain>
    </source>
</reference>
<dbReference type="Gene3D" id="1.20.1720.10">
    <property type="entry name" value="Multidrug resistance protein D"/>
    <property type="match status" value="1"/>
</dbReference>
<evidence type="ECO:0000256" key="8">
    <source>
        <dbReference type="SAM" id="Phobius"/>
    </source>
</evidence>
<dbReference type="Proteomes" id="UP000031516">
    <property type="component" value="Unassembled WGS sequence"/>
</dbReference>
<keyword evidence="4 8" id="KW-1133">Transmembrane helix</keyword>
<feature type="transmembrane region" description="Helical" evidence="8">
    <location>
        <begin position="268"/>
        <end position="286"/>
    </location>
</feature>
<evidence type="ECO:0000313" key="10">
    <source>
        <dbReference type="EMBL" id="CDO92299.1"/>
    </source>
</evidence>
<keyword evidence="5 8" id="KW-0472">Membrane</keyword>
<evidence type="ECO:0000256" key="4">
    <source>
        <dbReference type="ARBA" id="ARBA00022989"/>
    </source>
</evidence>
<proteinExistence type="inferred from homology"/>
<evidence type="ECO:0000256" key="6">
    <source>
        <dbReference type="ARBA" id="ARBA00038347"/>
    </source>
</evidence>
<keyword evidence="2" id="KW-0813">Transport</keyword>
<comment type="similarity">
    <text evidence="6">Belongs to the major facilitator superfamily. CAR1 family.</text>
</comment>
<dbReference type="PROSITE" id="PS50850">
    <property type="entry name" value="MFS"/>
    <property type="match status" value="1"/>
</dbReference>
<dbReference type="InterPro" id="IPR011701">
    <property type="entry name" value="MFS"/>
</dbReference>
<dbReference type="GO" id="GO:0005886">
    <property type="term" value="C:plasma membrane"/>
    <property type="evidence" value="ECO:0007669"/>
    <property type="project" value="TreeGrafter"/>
</dbReference>
<feature type="transmembrane region" description="Helical" evidence="8">
    <location>
        <begin position="207"/>
        <end position="228"/>
    </location>
</feature>
<dbReference type="FunFam" id="1.20.1720.10:FF:000009">
    <property type="entry name" value="MFS multidrug transporter"/>
    <property type="match status" value="1"/>
</dbReference>
<feature type="transmembrane region" description="Helical" evidence="8">
    <location>
        <begin position="530"/>
        <end position="550"/>
    </location>
</feature>
<dbReference type="PANTHER" id="PTHR23502:SF5">
    <property type="entry name" value="QUINIDINE RESISTANCE PROTEIN 3"/>
    <property type="match status" value="1"/>
</dbReference>
<sequence>MSEPNEQHAVRSLASILSGTKSIASDEALEPRQLHSDARFDGNGGNDTEAQYVYPASERVESLGKKVSRISSLRDKSLVVPRSERRGLLAGLAIVPEYKDAREYPGYLKSFIVLIIGYGAIMGPMGTSIIFPAIGPLVEDFHTSTIMVDVSVGIYLLSLGIFPIWWSSLSEVKGRRTVYVLSFTLLAGFTIGSALSPNISSFIVFRMLQGASSASVQSVGAGTISDLFIPEERGKNLGYYYLGTLMAPLLSPIIGALLVNRWSWRSTQWFMVILAGVNVILFTLLLPETLRKQDTSAAIAILLAERKKKISSSDNEYNPEEKADSRSEANNTSPGVNGGILEDATFMHETQEELKKIQSHTSTVCTNIPEDNDAVFDTHVPQLSKIRTHDVKMEEMIRQNDLKRVQTQLKNEVQRIESSSNHSTSDHWKEELYVYFVKPLKSLHFLRYPPVTLAIIFSAISFAILYVVNMTIEYCYTRPPYNFKPLYIGLLYIPNSVTYIIASIYGGRWVDNLLKKYKEKNGIIAPEARIGWNVVVAVISFPIGLLIFGWCLDKKEHWVTPLIGTAIFGFASMMTIGATVSYLVDSLPGRGATGVALNNLIRMILAATSVFITTPMLKGMGVGWTFTMLALLVIVSSGVLVILKWKGDYYRENFDLQKLYDKLE</sequence>
<protein>
    <submittedName>
        <fullName evidence="10">WGS project CCBQ000000000 data, contig 00016</fullName>
    </submittedName>
</protein>
<evidence type="ECO:0000256" key="5">
    <source>
        <dbReference type="ARBA" id="ARBA00023136"/>
    </source>
</evidence>
<dbReference type="CDD" id="cd17323">
    <property type="entry name" value="MFS_Tpo1_MDR_like"/>
    <property type="match status" value="1"/>
</dbReference>
<dbReference type="PANTHER" id="PTHR23502">
    <property type="entry name" value="MAJOR FACILITATOR SUPERFAMILY"/>
    <property type="match status" value="1"/>
</dbReference>
<comment type="caution">
    <text evidence="10">The sequence shown here is derived from an EMBL/GenBank/DDBJ whole genome shotgun (WGS) entry which is preliminary data.</text>
</comment>
<feature type="transmembrane region" description="Helical" evidence="8">
    <location>
        <begin position="448"/>
        <end position="468"/>
    </location>
</feature>
<accession>A0A0A8L291</accession>
<evidence type="ECO:0000256" key="2">
    <source>
        <dbReference type="ARBA" id="ARBA00022448"/>
    </source>
</evidence>
<evidence type="ECO:0000259" key="9">
    <source>
        <dbReference type="PROSITE" id="PS50850"/>
    </source>
</evidence>
<dbReference type="InterPro" id="IPR036259">
    <property type="entry name" value="MFS_trans_sf"/>
</dbReference>
<feature type="transmembrane region" description="Helical" evidence="8">
    <location>
        <begin position="146"/>
        <end position="166"/>
    </location>
</feature>
<dbReference type="GO" id="GO:0015203">
    <property type="term" value="F:polyamine transmembrane transporter activity"/>
    <property type="evidence" value="ECO:0007669"/>
    <property type="project" value="TreeGrafter"/>
</dbReference>
<feature type="transmembrane region" description="Helical" evidence="8">
    <location>
        <begin position="562"/>
        <end position="584"/>
    </location>
</feature>